<dbReference type="Proteomes" id="UP000053236">
    <property type="component" value="Unassembled WGS sequence"/>
</dbReference>
<protein>
    <submittedName>
        <fullName evidence="1">Uncharacterized protein</fullName>
    </submittedName>
</protein>
<dbReference type="EMBL" id="KI685015">
    <property type="protein sequence ID" value="ETK93076.1"/>
    <property type="molecule type" value="Genomic_DNA"/>
</dbReference>
<reference evidence="1" key="1">
    <citation type="submission" date="2013-11" db="EMBL/GenBank/DDBJ databases">
        <title>The Genome Sequence of Phytophthora parasitica CJ02B3.</title>
        <authorList>
            <consortium name="The Broad Institute Genomics Platform"/>
            <person name="Russ C."/>
            <person name="Tyler B."/>
            <person name="Panabieres F."/>
            <person name="Shan W."/>
            <person name="Tripathy S."/>
            <person name="Grunwald N."/>
            <person name="Machado M."/>
            <person name="Johnson C.S."/>
            <person name="Arredondo F."/>
            <person name="Hong C."/>
            <person name="Coffey M."/>
            <person name="Young S.K."/>
            <person name="Zeng Q."/>
            <person name="Gargeya S."/>
            <person name="Fitzgerald M."/>
            <person name="Abouelleil A."/>
            <person name="Alvarado L."/>
            <person name="Chapman S.B."/>
            <person name="Gainer-Dewar J."/>
            <person name="Goldberg J."/>
            <person name="Griggs A."/>
            <person name="Gujja S."/>
            <person name="Hansen M."/>
            <person name="Howarth C."/>
            <person name="Imamovic A."/>
            <person name="Ireland A."/>
            <person name="Larimer J."/>
            <person name="McCowan C."/>
            <person name="Murphy C."/>
            <person name="Pearson M."/>
            <person name="Poon T.W."/>
            <person name="Priest M."/>
            <person name="Roberts A."/>
            <person name="Saif S."/>
            <person name="Shea T."/>
            <person name="Sykes S."/>
            <person name="Wortman J."/>
            <person name="Nusbaum C."/>
            <person name="Birren B."/>
        </authorList>
    </citation>
    <scope>NUCLEOTIDE SEQUENCE [LARGE SCALE GENOMIC DNA]</scope>
    <source>
        <strain evidence="1">CJ02B3</strain>
    </source>
</reference>
<organism evidence="1">
    <name type="scientific">Phytophthora nicotianae</name>
    <name type="common">Potato buckeye rot agent</name>
    <name type="synonym">Phytophthora parasitica</name>
    <dbReference type="NCBI Taxonomy" id="4792"/>
    <lineage>
        <taxon>Eukaryota</taxon>
        <taxon>Sar</taxon>
        <taxon>Stramenopiles</taxon>
        <taxon>Oomycota</taxon>
        <taxon>Peronosporomycetes</taxon>
        <taxon>Peronosporales</taxon>
        <taxon>Peronosporaceae</taxon>
        <taxon>Phytophthora</taxon>
    </lineage>
</organism>
<dbReference type="AlphaFoldDB" id="W2HF26"/>
<proteinExistence type="predicted"/>
<dbReference type="VEuPathDB" id="FungiDB:PPTG_20078"/>
<gene>
    <name evidence="1" type="ORF">L915_03678</name>
</gene>
<sequence>MSIQTAVLALKAKRTSYDFVKRLAKAIGPLFIILDEAGRGFEDSLGEKASLNLFIEFAKHVLVAWMNSPMVYFVVVGHSKRMQSIQRYHRDANFALARLPLNSLSTNDIKQILSETRSNSSESETLQERFVMYVDNSHGQNLRRQDWEELYRNVLLRQQTLLLLFGQDVSAQLPVNLLRSVEDDEGREVPAVLVLYRCHLNWDGTMQKARVIGVR</sequence>
<name>W2HF26_PHYNI</name>
<accession>W2HF26</accession>
<evidence type="ECO:0000313" key="1">
    <source>
        <dbReference type="EMBL" id="ETK93076.1"/>
    </source>
</evidence>